<organism evidence="1 2">
    <name type="scientific">Nocardioides luteus</name>
    <dbReference type="NCBI Taxonomy" id="1844"/>
    <lineage>
        <taxon>Bacteria</taxon>
        <taxon>Bacillati</taxon>
        <taxon>Actinomycetota</taxon>
        <taxon>Actinomycetes</taxon>
        <taxon>Propionibacteriales</taxon>
        <taxon>Nocardioidaceae</taxon>
        <taxon>Nocardioides</taxon>
    </lineage>
</organism>
<dbReference type="STRING" id="1844.UG56_017155"/>
<dbReference type="EMBL" id="JZDQ02000024">
    <property type="protein sequence ID" value="OIJ25581.1"/>
    <property type="molecule type" value="Genomic_DNA"/>
</dbReference>
<evidence type="ECO:0000313" key="2">
    <source>
        <dbReference type="Proteomes" id="UP000033772"/>
    </source>
</evidence>
<evidence type="ECO:0008006" key="3">
    <source>
        <dbReference type="Google" id="ProtNLM"/>
    </source>
</evidence>
<protein>
    <recommendedName>
        <fullName evidence="3">Transcriptional regulator</fullName>
    </recommendedName>
</protein>
<sequence length="345" mass="38216">MAVLAVGSRLTEPIDGWAAGVPLYFSASKTQTVTEEEVHHIEMTGHALRRWEGRFRLGIKRKAVLGQLAEVAELVERGQPAELEQRLFRVVAELSKAAASMSWEAGLNAEAQHYYLLSLRASHAASDRLFGLNVLAAMARQMIYLNRSADALEIVRAAVDGAPRTTPRVHAMLRMREAWAHARLGRPEAFRRVAGKAEELMVADHGADGDDPPWIDGFDSAELSGTIGGRYLELATVTGKPQGFGHAVTYISDALKLRDQDNLRNRALDTINLARARLGTGEPDEAARTALEAMRMARHINSGHADRKLMRFAEESARFAKNREVRHAREELTDYLRPKKLNQGA</sequence>
<dbReference type="AlphaFoldDB" id="A0A1J4N1Y7"/>
<evidence type="ECO:0000313" key="1">
    <source>
        <dbReference type="EMBL" id="OIJ25581.1"/>
    </source>
</evidence>
<dbReference type="Gene3D" id="1.25.40.10">
    <property type="entry name" value="Tetratricopeptide repeat domain"/>
    <property type="match status" value="1"/>
</dbReference>
<accession>A0A1J4N1Y7</accession>
<keyword evidence="2" id="KW-1185">Reference proteome</keyword>
<dbReference type="InterPro" id="IPR011990">
    <property type="entry name" value="TPR-like_helical_dom_sf"/>
</dbReference>
<comment type="caution">
    <text evidence="1">The sequence shown here is derived from an EMBL/GenBank/DDBJ whole genome shotgun (WGS) entry which is preliminary data.</text>
</comment>
<proteinExistence type="predicted"/>
<reference evidence="1" key="1">
    <citation type="submission" date="2016-10" db="EMBL/GenBank/DDBJ databases">
        <title>Draft Genome Sequence of Nocardioides luteus Strain BAFB, an Alkane-Degrading Bacterium Isolated from JP-7 Polluted Soil.</title>
        <authorList>
            <person name="Brown L."/>
            <person name="Ruiz O.N."/>
            <person name="Gunasekera T."/>
        </authorList>
    </citation>
    <scope>NUCLEOTIDE SEQUENCE [LARGE SCALE GENOMIC DNA]</scope>
    <source>
        <strain evidence="1">BAFB</strain>
    </source>
</reference>
<dbReference type="Proteomes" id="UP000033772">
    <property type="component" value="Unassembled WGS sequence"/>
</dbReference>
<gene>
    <name evidence="1" type="ORF">UG56_017155</name>
</gene>
<name>A0A1J4N1Y7_9ACTN</name>